<reference evidence="1 2" key="1">
    <citation type="submission" date="2023-02" db="EMBL/GenBank/DDBJ databases">
        <title>Vibrio intestini sp. nov., a close relative of Vibrio cholerae isolated from the intestine of Healthy Culter dabryi.</title>
        <authorList>
            <person name="Wu N."/>
        </authorList>
    </citation>
    <scope>NUCLEOTIDE SEQUENCE [LARGE SCALE GENOMIC DNA]</scope>
    <source>
        <strain evidence="1 2">DSL-7</strain>
    </source>
</reference>
<comment type="caution">
    <text evidence="1">The sequence shown here is derived from an EMBL/GenBank/DDBJ whole genome shotgun (WGS) entry which is preliminary data.</text>
</comment>
<sequence length="100" mass="10849">MLLALIVVSQSYASQDPTAPLGWQTSSKGDALTPRYRVPSLQSIVCTEGKSCYAILEQQVVAQGDVLNGYRVAAIQPNQVKLTRAGKAWQLALFALDIKQ</sequence>
<accession>A0ABT5V2C5</accession>
<proteinExistence type="predicted"/>
<name>A0ABT5V2C5_9VIBR</name>
<protein>
    <submittedName>
        <fullName evidence="1">MSHA biogenesis protein MshK</fullName>
    </submittedName>
</protein>
<dbReference type="EMBL" id="JARBFT010000015">
    <property type="protein sequence ID" value="MDE1515813.1"/>
    <property type="molecule type" value="Genomic_DNA"/>
</dbReference>
<evidence type="ECO:0000313" key="2">
    <source>
        <dbReference type="Proteomes" id="UP001216189"/>
    </source>
</evidence>
<evidence type="ECO:0000313" key="1">
    <source>
        <dbReference type="EMBL" id="MDE1515813.1"/>
    </source>
</evidence>
<dbReference type="Proteomes" id="UP001216189">
    <property type="component" value="Unassembled WGS sequence"/>
</dbReference>
<dbReference type="RefSeq" id="WP_274723511.1">
    <property type="nucleotide sequence ID" value="NZ_JARBFT010000015.1"/>
</dbReference>
<keyword evidence="2" id="KW-1185">Reference proteome</keyword>
<organism evidence="1 2">
    <name type="scientific">Vibrio chanodichtyis</name>
    <dbReference type="NCBI Taxonomy" id="3027932"/>
    <lineage>
        <taxon>Bacteria</taxon>
        <taxon>Pseudomonadati</taxon>
        <taxon>Pseudomonadota</taxon>
        <taxon>Gammaproteobacteria</taxon>
        <taxon>Vibrionales</taxon>
        <taxon>Vibrionaceae</taxon>
        <taxon>Vibrio</taxon>
    </lineage>
</organism>
<gene>
    <name evidence="1" type="ORF">PUN32_12390</name>
</gene>